<evidence type="ECO:0000313" key="3">
    <source>
        <dbReference type="EMBL" id="TQD45908.1"/>
    </source>
</evidence>
<feature type="domain" description="DUF1254" evidence="2">
    <location>
        <begin position="94"/>
        <end position="225"/>
    </location>
</feature>
<dbReference type="Gene3D" id="2.60.40.1610">
    <property type="entry name" value="Domain of unknown function DUF1254"/>
    <property type="match status" value="1"/>
</dbReference>
<dbReference type="Proteomes" id="UP000318212">
    <property type="component" value="Unassembled WGS sequence"/>
</dbReference>
<evidence type="ECO:0000259" key="2">
    <source>
        <dbReference type="Pfam" id="PF06863"/>
    </source>
</evidence>
<name>A0A508ADP8_9GAMM</name>
<dbReference type="InterPro" id="IPR037050">
    <property type="entry name" value="DUF1254_sf"/>
</dbReference>
<protein>
    <submittedName>
        <fullName evidence="3">DUF1254 domain-containing protein</fullName>
    </submittedName>
</protein>
<dbReference type="AlphaFoldDB" id="A0A508ADP8"/>
<dbReference type="EMBL" id="VICE01000069">
    <property type="protein sequence ID" value="TQD45908.1"/>
    <property type="molecule type" value="Genomic_DNA"/>
</dbReference>
<feature type="domain" description="DUF1214" evidence="1">
    <location>
        <begin position="364"/>
        <end position="475"/>
    </location>
</feature>
<proteinExistence type="predicted"/>
<reference evidence="3 4" key="1">
    <citation type="submission" date="2019-06" db="EMBL/GenBank/DDBJ databases">
        <title>Lysobacter alkalisoli sp. nov. isolated from saline soil.</title>
        <authorList>
            <person name="Sun J.-Q."/>
            <person name="Xu L."/>
        </authorList>
    </citation>
    <scope>NUCLEOTIDE SEQUENCE [LARGE SCALE GENOMIC DNA]</scope>
    <source>
        <strain evidence="3 4">JCM 31130</strain>
    </source>
</reference>
<comment type="caution">
    <text evidence="3">The sequence shown here is derived from an EMBL/GenBank/DDBJ whole genome shotgun (WGS) entry which is preliminary data.</text>
</comment>
<dbReference type="Gene3D" id="2.60.120.600">
    <property type="entry name" value="Domain of unknown function DUF1214, C-terminal domain"/>
    <property type="match status" value="1"/>
</dbReference>
<dbReference type="PROSITE" id="PS51257">
    <property type="entry name" value="PROKAR_LIPOPROTEIN"/>
    <property type="match status" value="1"/>
</dbReference>
<keyword evidence="4" id="KW-1185">Reference proteome</keyword>
<gene>
    <name evidence="3" type="ORF">FKV25_07480</name>
</gene>
<dbReference type="Pfam" id="PF06863">
    <property type="entry name" value="DUF1254"/>
    <property type="match status" value="1"/>
</dbReference>
<dbReference type="RefSeq" id="WP_141518161.1">
    <property type="nucleotide sequence ID" value="NZ_VICE01000069.1"/>
</dbReference>
<sequence length="499" mass="54632">MDTVRQLPANPVRGWWLLGLILVAAGAVSGCGTPAPENAALGEAAPAGEGPSHDEVRAIAQEAYIYGFPMVDSYRIQYSYFADPADPEYKGAWNEIHNTARVYTPDDKAIQTPNSDTPYSQLGADLRAEPLVISVPAVEEGRYYSAQFIDMYTHNFAYVGSRATGNEAGNFLLAGPGWKGETPERIKQVIRSETELVFVLFRTQLFDADDIEAVRKIQAGYKAQPLSGFLGTPAPSAAPPIEFIRPLAPDAQKTSPDFFRILNFLLQFSPTHPSETALMERFGRIGIGAGKPFDADALPPGQREAIEAGMADAWKTFADYKAAKVDTGEESSADGFGSREFLQNNYLRRMASAVLGIYGNSKEEAVYPAYFTDAAGAALDASAHRYVMRFEPGQLPPVNAFWSVTMYELPSSLLSANPLDRYLVNASMLPSLRKDADGGLTLYLQHESPGDGREANWLPAPEGPFFVVMRIYWPKAEVLDGRWKAPPLQRIESLTGEPQ</sequence>
<dbReference type="PANTHER" id="PTHR36509">
    <property type="entry name" value="BLL3101 PROTEIN"/>
    <property type="match status" value="1"/>
</dbReference>
<dbReference type="OrthoDB" id="9777345at2"/>
<dbReference type="SUPFAM" id="SSF160935">
    <property type="entry name" value="VPA0735-like"/>
    <property type="match status" value="1"/>
</dbReference>
<dbReference type="PANTHER" id="PTHR36509:SF2">
    <property type="entry name" value="BLL3101 PROTEIN"/>
    <property type="match status" value="1"/>
</dbReference>
<dbReference type="InterPro" id="IPR010679">
    <property type="entry name" value="DUF1254"/>
</dbReference>
<accession>A0A508ADP8</accession>
<dbReference type="InterPro" id="IPR037049">
    <property type="entry name" value="DUF1214_C_sf"/>
</dbReference>
<evidence type="ECO:0000259" key="1">
    <source>
        <dbReference type="Pfam" id="PF06742"/>
    </source>
</evidence>
<dbReference type="Pfam" id="PF06742">
    <property type="entry name" value="DUF1214"/>
    <property type="match status" value="1"/>
</dbReference>
<organism evidence="3 4">
    <name type="scientific">Marilutibacter aestuarii</name>
    <dbReference type="NCBI Taxonomy" id="1706195"/>
    <lineage>
        <taxon>Bacteria</taxon>
        <taxon>Pseudomonadati</taxon>
        <taxon>Pseudomonadota</taxon>
        <taxon>Gammaproteobacteria</taxon>
        <taxon>Lysobacterales</taxon>
        <taxon>Lysobacteraceae</taxon>
        <taxon>Marilutibacter</taxon>
    </lineage>
</organism>
<dbReference type="InterPro" id="IPR010621">
    <property type="entry name" value="DUF1214"/>
</dbReference>
<evidence type="ECO:0000313" key="4">
    <source>
        <dbReference type="Proteomes" id="UP000318212"/>
    </source>
</evidence>